<evidence type="ECO:0000313" key="2">
    <source>
        <dbReference type="WBParaSite" id="PTRK_0001590600.1"/>
    </source>
</evidence>
<evidence type="ECO:0000313" key="1">
    <source>
        <dbReference type="Proteomes" id="UP000038045"/>
    </source>
</evidence>
<reference evidence="2" key="1">
    <citation type="submission" date="2017-02" db="UniProtKB">
        <authorList>
            <consortium name="WormBaseParasite"/>
        </authorList>
    </citation>
    <scope>IDENTIFICATION</scope>
</reference>
<sequence>MCNLAGKSCNDIGFTTVNIKGKKQLRYSIYVVRRRKVLNEYRVMEKYTHGTITVDCFGGVIKCPGKGMFASNPNADWIPNPSINSVTQISNDKALTYYAIFPGKQKQMSVLCGRIRQINGEPKYDVYWNYNIVVNNKKINYDDDIQASSGRDIKCSKNDTKPFMVVAFTPAKLWKGPTKDRPTQYSKIDITTGQLYPGEILFIFSDDLDKNPNSLYSPPMCIRKVVGDKSSVEENAVSLEELPTVQNEVHLEEVVEEQPVTYLEEIPTEKSATYLEEILTEQPVTYLEEIITEQPVTYLEEIPVETTTEKVVETVIKKVEQKFVTVSSDDLTITIPKKILTTKKPKNHQVFARPPKNYNKPIDFSKYILINNDDGFGKAEITTTTIAGEACPLFQIRISNYTKNVSEVCETDPPINDKSIEFGFIKTSNKAPFNYDPSSNFTQTLILSKENIGFYKCAAKWNGKLVDPSKFEMVQRFEVHDK</sequence>
<dbReference type="WBParaSite" id="PTRK_0001590600.1">
    <property type="protein sequence ID" value="PTRK_0001590600.1"/>
    <property type="gene ID" value="PTRK_0001590600"/>
</dbReference>
<organism evidence="1 2">
    <name type="scientific">Parastrongyloides trichosuri</name>
    <name type="common">Possum-specific nematode worm</name>
    <dbReference type="NCBI Taxonomy" id="131310"/>
    <lineage>
        <taxon>Eukaryota</taxon>
        <taxon>Metazoa</taxon>
        <taxon>Ecdysozoa</taxon>
        <taxon>Nematoda</taxon>
        <taxon>Chromadorea</taxon>
        <taxon>Rhabditida</taxon>
        <taxon>Tylenchina</taxon>
        <taxon>Panagrolaimomorpha</taxon>
        <taxon>Strongyloidoidea</taxon>
        <taxon>Strongyloididae</taxon>
        <taxon>Parastrongyloides</taxon>
    </lineage>
</organism>
<accession>A0A0N5A2P0</accession>
<keyword evidence="1" id="KW-1185">Reference proteome</keyword>
<dbReference type="AlphaFoldDB" id="A0A0N5A2P0"/>
<protein>
    <submittedName>
        <fullName evidence="2">Ig-like domain-containing protein</fullName>
    </submittedName>
</protein>
<proteinExistence type="predicted"/>
<dbReference type="Proteomes" id="UP000038045">
    <property type="component" value="Unplaced"/>
</dbReference>
<name>A0A0N5A2P0_PARTI</name>